<evidence type="ECO:0000256" key="4">
    <source>
        <dbReference type="ARBA" id="ARBA00022989"/>
    </source>
</evidence>
<name>A0A2H0BXV0_9BACT</name>
<sequence>SDFLVPFIAIMLAELGDKTQLVVLCLASKTKKYLHLLLGVISAFMIADGLAIVFGNMITKHIPVNNIKIITGVIFIIFGIVMLIKKDEEPTKCDLKKPFLSGFLLILVSEMGDKTQITSGLFATQFNPYIVFFGVISALILLSVAAIYLGKHLLRKLDPKLTSSIAGALFILIGLFCFIQVIY</sequence>
<evidence type="ECO:0000313" key="8">
    <source>
        <dbReference type="Proteomes" id="UP000231021"/>
    </source>
</evidence>
<keyword evidence="3 6" id="KW-0812">Transmembrane</keyword>
<reference evidence="7 8" key="1">
    <citation type="submission" date="2017-09" db="EMBL/GenBank/DDBJ databases">
        <title>Depth-based differentiation of microbial function through sediment-hosted aquifers and enrichment of novel symbionts in the deep terrestrial subsurface.</title>
        <authorList>
            <person name="Probst A.J."/>
            <person name="Ladd B."/>
            <person name="Jarett J.K."/>
            <person name="Geller-Mcgrath D.E."/>
            <person name="Sieber C.M."/>
            <person name="Emerson J.B."/>
            <person name="Anantharaman K."/>
            <person name="Thomas B.C."/>
            <person name="Malmstrom R."/>
            <person name="Stieglmeier M."/>
            <person name="Klingl A."/>
            <person name="Woyke T."/>
            <person name="Ryan C.M."/>
            <person name="Banfield J.F."/>
        </authorList>
    </citation>
    <scope>NUCLEOTIDE SEQUENCE [LARGE SCALE GENOMIC DNA]</scope>
    <source>
        <strain evidence="7">CG22_combo_CG10-13_8_21_14_all_35_9</strain>
    </source>
</reference>
<accession>A0A2H0BXV0</accession>
<dbReference type="Proteomes" id="UP000231021">
    <property type="component" value="Unassembled WGS sequence"/>
</dbReference>
<organism evidence="7 8">
    <name type="scientific">Candidatus Roizmanbacteria bacterium CG22_combo_CG10-13_8_21_14_all_35_9</name>
    <dbReference type="NCBI Taxonomy" id="1974861"/>
    <lineage>
        <taxon>Bacteria</taxon>
        <taxon>Candidatus Roizmaniibacteriota</taxon>
    </lineage>
</organism>
<keyword evidence="5 6" id="KW-0472">Membrane</keyword>
<gene>
    <name evidence="7" type="ORF">COW98_04115</name>
</gene>
<evidence type="ECO:0000313" key="7">
    <source>
        <dbReference type="EMBL" id="PIP62434.1"/>
    </source>
</evidence>
<feature type="transmembrane region" description="Helical" evidence="6">
    <location>
        <begin position="33"/>
        <end position="54"/>
    </location>
</feature>
<evidence type="ECO:0000256" key="6">
    <source>
        <dbReference type="RuleBase" id="RU365102"/>
    </source>
</evidence>
<evidence type="ECO:0000256" key="5">
    <source>
        <dbReference type="ARBA" id="ARBA00023136"/>
    </source>
</evidence>
<dbReference type="GO" id="GO:0016020">
    <property type="term" value="C:membrane"/>
    <property type="evidence" value="ECO:0007669"/>
    <property type="project" value="UniProtKB-SubCell"/>
</dbReference>
<dbReference type="Pfam" id="PF01169">
    <property type="entry name" value="GDT1"/>
    <property type="match status" value="2"/>
</dbReference>
<feature type="transmembrane region" description="Helical" evidence="6">
    <location>
        <begin position="161"/>
        <end position="182"/>
    </location>
</feature>
<comment type="caution">
    <text evidence="7">The sequence shown here is derived from an EMBL/GenBank/DDBJ whole genome shotgun (WGS) entry which is preliminary data.</text>
</comment>
<dbReference type="GO" id="GO:0046873">
    <property type="term" value="F:metal ion transmembrane transporter activity"/>
    <property type="evidence" value="ECO:0007669"/>
    <property type="project" value="InterPro"/>
</dbReference>
<dbReference type="EMBL" id="PCTB01000084">
    <property type="protein sequence ID" value="PIP62434.1"/>
    <property type="molecule type" value="Genomic_DNA"/>
</dbReference>
<protein>
    <recommendedName>
        <fullName evidence="6">GDT1 family protein</fullName>
    </recommendedName>
</protein>
<comment type="caution">
    <text evidence="6">Lacks conserved residue(s) required for the propagation of feature annotation.</text>
</comment>
<dbReference type="AlphaFoldDB" id="A0A2H0BXV0"/>
<proteinExistence type="inferred from homology"/>
<evidence type="ECO:0000256" key="1">
    <source>
        <dbReference type="ARBA" id="ARBA00004141"/>
    </source>
</evidence>
<dbReference type="PANTHER" id="PTHR12608:SF1">
    <property type="entry name" value="TRANSMEMBRANE PROTEIN 165"/>
    <property type="match status" value="1"/>
</dbReference>
<feature type="transmembrane region" description="Helical" evidence="6">
    <location>
        <begin position="66"/>
        <end position="84"/>
    </location>
</feature>
<keyword evidence="4 6" id="KW-1133">Transmembrane helix</keyword>
<dbReference type="PANTHER" id="PTHR12608">
    <property type="entry name" value="TRANSMEMBRANE PROTEIN HTP-1 RELATED"/>
    <property type="match status" value="1"/>
</dbReference>
<evidence type="ECO:0000256" key="2">
    <source>
        <dbReference type="ARBA" id="ARBA00009190"/>
    </source>
</evidence>
<comment type="similarity">
    <text evidence="2 6">Belongs to the GDT1 family.</text>
</comment>
<feature type="non-terminal residue" evidence="7">
    <location>
        <position position="1"/>
    </location>
</feature>
<evidence type="ECO:0000256" key="3">
    <source>
        <dbReference type="ARBA" id="ARBA00022692"/>
    </source>
</evidence>
<feature type="transmembrane region" description="Helical" evidence="6">
    <location>
        <begin position="129"/>
        <end position="149"/>
    </location>
</feature>
<comment type="subcellular location">
    <subcellularLocation>
        <location evidence="1 6">Membrane</location>
        <topology evidence="1 6">Multi-pass membrane protein</topology>
    </subcellularLocation>
</comment>
<dbReference type="InterPro" id="IPR001727">
    <property type="entry name" value="GDT1-like"/>
</dbReference>